<dbReference type="Gene3D" id="3.40.190.10">
    <property type="entry name" value="Periplasmic binding protein-like II"/>
    <property type="match status" value="1"/>
</dbReference>
<protein>
    <submittedName>
        <fullName evidence="2">Extracellular solute-binding protein</fullName>
    </submittedName>
</protein>
<dbReference type="EMBL" id="CP115965">
    <property type="protein sequence ID" value="WZW98754.1"/>
    <property type="molecule type" value="Genomic_DNA"/>
</dbReference>
<dbReference type="Pfam" id="PF13416">
    <property type="entry name" value="SBP_bac_8"/>
    <property type="match status" value="1"/>
</dbReference>
<feature type="signal peptide" evidence="1">
    <location>
        <begin position="1"/>
        <end position="28"/>
    </location>
</feature>
<proteinExistence type="predicted"/>
<dbReference type="Proteomes" id="UP001434337">
    <property type="component" value="Chromosome"/>
</dbReference>
<sequence length="439" mass="46290">MRTRLFTGVAATAVAALALTACSGGGTAGTTPATTAGSGTSGEQITLTVATFNEFGYTDEMFAEYEADHPGITIDHQRAGQSTEAHENLMTRLAAGGSGIADIQAVDGDWLAELNPLSDQFVDLSSPDVEGRWLDWVEAQATTEDGALMGYATDIGPEATCYRRDLFEAAGLPSDREEVATLLDGDWDHYFEVGRQFKAATPEVGWFDSAGAVMNARVQQLPNPYSSTTGEETIIPLGENTQIKELYDSTLAAAVDDDLSAGLGQWGTDWINAFQSGAFATMQCPSWMLGVIEGNAAGQTNWDVASTFPGGGGNWGGSYLTVPAAGAHTAEAQELAAWLTAPEQQLKAFAEAGTFPSQVEAQESPELAAATNEFFNNAPTGEIFTERAEAVESQPFKGEHYFAMNTIVGEAIGRVDVDGTATAEESWNQAVSDADANIG</sequence>
<evidence type="ECO:0000313" key="2">
    <source>
        <dbReference type="EMBL" id="WZW98754.1"/>
    </source>
</evidence>
<accession>A0ABZ3C7L0</accession>
<name>A0ABZ3C7L0_9ACTN</name>
<dbReference type="RefSeq" id="WP_342372710.1">
    <property type="nucleotide sequence ID" value="NZ_CP115965.1"/>
</dbReference>
<dbReference type="PROSITE" id="PS51257">
    <property type="entry name" value="PROKAR_LIPOPROTEIN"/>
    <property type="match status" value="1"/>
</dbReference>
<organism evidence="2 3">
    <name type="scientific">Propioniciclava soli</name>
    <dbReference type="NCBI Taxonomy" id="2775081"/>
    <lineage>
        <taxon>Bacteria</taxon>
        <taxon>Bacillati</taxon>
        <taxon>Actinomycetota</taxon>
        <taxon>Actinomycetes</taxon>
        <taxon>Propionibacteriales</taxon>
        <taxon>Propionibacteriaceae</taxon>
        <taxon>Propioniciclava</taxon>
    </lineage>
</organism>
<dbReference type="InterPro" id="IPR050490">
    <property type="entry name" value="Bact_solute-bd_prot1"/>
</dbReference>
<dbReference type="SUPFAM" id="SSF53850">
    <property type="entry name" value="Periplasmic binding protein-like II"/>
    <property type="match status" value="1"/>
</dbReference>
<keyword evidence="1" id="KW-0732">Signal</keyword>
<keyword evidence="3" id="KW-1185">Reference proteome</keyword>
<reference evidence="2 3" key="1">
    <citation type="journal article" date="2023" name="Environ Microbiome">
        <title>A coral-associated actinobacterium mitigates coral bleaching under heat stress.</title>
        <authorList>
            <person name="Li J."/>
            <person name="Zou Y."/>
            <person name="Li Q."/>
            <person name="Zhang J."/>
            <person name="Bourne D.G."/>
            <person name="Lyu Y."/>
            <person name="Liu C."/>
            <person name="Zhang S."/>
        </authorList>
    </citation>
    <scope>NUCLEOTIDE SEQUENCE [LARGE SCALE GENOMIC DNA]</scope>
    <source>
        <strain evidence="2 3">SCSIO 13291</strain>
    </source>
</reference>
<dbReference type="PANTHER" id="PTHR43649">
    <property type="entry name" value="ARABINOSE-BINDING PROTEIN-RELATED"/>
    <property type="match status" value="1"/>
</dbReference>
<feature type="chain" id="PRO_5045742385" evidence="1">
    <location>
        <begin position="29"/>
        <end position="439"/>
    </location>
</feature>
<evidence type="ECO:0000313" key="3">
    <source>
        <dbReference type="Proteomes" id="UP001434337"/>
    </source>
</evidence>
<dbReference type="InterPro" id="IPR006059">
    <property type="entry name" value="SBP"/>
</dbReference>
<gene>
    <name evidence="2" type="ORF">PCC79_00670</name>
</gene>
<evidence type="ECO:0000256" key="1">
    <source>
        <dbReference type="SAM" id="SignalP"/>
    </source>
</evidence>
<dbReference type="PANTHER" id="PTHR43649:SF32">
    <property type="entry name" value="SUGAR BINDING SECRETED PROTEIN"/>
    <property type="match status" value="1"/>
</dbReference>